<reference evidence="2 3" key="1">
    <citation type="journal article" date="2019" name="Commun. Biol.">
        <title>The bagworm genome reveals a unique fibroin gene that provides high tensile strength.</title>
        <authorList>
            <person name="Kono N."/>
            <person name="Nakamura H."/>
            <person name="Ohtoshi R."/>
            <person name="Tomita M."/>
            <person name="Numata K."/>
            <person name="Arakawa K."/>
        </authorList>
    </citation>
    <scope>NUCLEOTIDE SEQUENCE [LARGE SCALE GENOMIC DNA]</scope>
</reference>
<sequence length="117" mass="13486">MPTAPTLFHRIPRVVLPRYYSLARATSVRPALPSVILFFYRLTRALSLCDIADVHYVRIERTTRQYSRVKCIGHTLPDRLLRHRVVIAARHVPAARPAEARPPARRRRPSGTPRKDT</sequence>
<keyword evidence="3" id="KW-1185">Reference proteome</keyword>
<evidence type="ECO:0000313" key="3">
    <source>
        <dbReference type="Proteomes" id="UP000299102"/>
    </source>
</evidence>
<name>A0A4C1VJC8_EUMVA</name>
<dbReference type="AlphaFoldDB" id="A0A4C1VJC8"/>
<feature type="region of interest" description="Disordered" evidence="1">
    <location>
        <begin position="93"/>
        <end position="117"/>
    </location>
</feature>
<evidence type="ECO:0000256" key="1">
    <source>
        <dbReference type="SAM" id="MobiDB-lite"/>
    </source>
</evidence>
<protein>
    <submittedName>
        <fullName evidence="2">Uncharacterized protein</fullName>
    </submittedName>
</protein>
<accession>A0A4C1VJC8</accession>
<dbReference type="Proteomes" id="UP000299102">
    <property type="component" value="Unassembled WGS sequence"/>
</dbReference>
<proteinExistence type="predicted"/>
<organism evidence="2 3">
    <name type="scientific">Eumeta variegata</name>
    <name type="common">Bagworm moth</name>
    <name type="synonym">Eumeta japonica</name>
    <dbReference type="NCBI Taxonomy" id="151549"/>
    <lineage>
        <taxon>Eukaryota</taxon>
        <taxon>Metazoa</taxon>
        <taxon>Ecdysozoa</taxon>
        <taxon>Arthropoda</taxon>
        <taxon>Hexapoda</taxon>
        <taxon>Insecta</taxon>
        <taxon>Pterygota</taxon>
        <taxon>Neoptera</taxon>
        <taxon>Endopterygota</taxon>
        <taxon>Lepidoptera</taxon>
        <taxon>Glossata</taxon>
        <taxon>Ditrysia</taxon>
        <taxon>Tineoidea</taxon>
        <taxon>Psychidae</taxon>
        <taxon>Oiketicinae</taxon>
        <taxon>Eumeta</taxon>
    </lineage>
</organism>
<comment type="caution">
    <text evidence="2">The sequence shown here is derived from an EMBL/GenBank/DDBJ whole genome shotgun (WGS) entry which is preliminary data.</text>
</comment>
<dbReference type="EMBL" id="BGZK01000350">
    <property type="protein sequence ID" value="GBP38502.1"/>
    <property type="molecule type" value="Genomic_DNA"/>
</dbReference>
<evidence type="ECO:0000313" key="2">
    <source>
        <dbReference type="EMBL" id="GBP38502.1"/>
    </source>
</evidence>
<gene>
    <name evidence="2" type="ORF">EVAR_95402_1</name>
</gene>